<feature type="domain" description="PAC" evidence="15">
    <location>
        <begin position="311"/>
        <end position="364"/>
    </location>
</feature>
<dbReference type="CDD" id="cd06225">
    <property type="entry name" value="HAMP"/>
    <property type="match status" value="1"/>
</dbReference>
<dbReference type="CDD" id="cd00075">
    <property type="entry name" value="HATPase"/>
    <property type="match status" value="1"/>
</dbReference>
<feature type="transmembrane region" description="Helical" evidence="12">
    <location>
        <begin position="162"/>
        <end position="181"/>
    </location>
</feature>
<dbReference type="Gene3D" id="1.10.287.130">
    <property type="match status" value="1"/>
</dbReference>
<protein>
    <recommendedName>
        <fullName evidence="3">histidine kinase</fullName>
        <ecNumber evidence="3">2.7.13.3</ecNumber>
    </recommendedName>
</protein>
<comment type="caution">
    <text evidence="17">The sequence shown here is derived from an EMBL/GenBank/DDBJ whole genome shotgun (WGS) entry which is preliminary data.</text>
</comment>
<dbReference type="GeneID" id="65404644"/>
<evidence type="ECO:0000256" key="6">
    <source>
        <dbReference type="ARBA" id="ARBA00022679"/>
    </source>
</evidence>
<keyword evidence="6" id="KW-0808">Transferase</keyword>
<dbReference type="NCBIfam" id="NF046044">
    <property type="entry name" value="PnpS"/>
    <property type="match status" value="1"/>
</dbReference>
<dbReference type="GO" id="GO:0004721">
    <property type="term" value="F:phosphoprotein phosphatase activity"/>
    <property type="evidence" value="ECO:0007669"/>
    <property type="project" value="TreeGrafter"/>
</dbReference>
<keyword evidence="4" id="KW-1003">Cell membrane</keyword>
<name>A0A562JP17_9BACI</name>
<dbReference type="FunFam" id="1.10.287.130:FF:000001">
    <property type="entry name" value="Two-component sensor histidine kinase"/>
    <property type="match status" value="1"/>
</dbReference>
<dbReference type="InterPro" id="IPR013767">
    <property type="entry name" value="PAS_fold"/>
</dbReference>
<dbReference type="Pfam" id="PF00672">
    <property type="entry name" value="HAMP"/>
    <property type="match status" value="1"/>
</dbReference>
<dbReference type="FunFam" id="3.30.565.10:FF:000006">
    <property type="entry name" value="Sensor histidine kinase WalK"/>
    <property type="match status" value="1"/>
</dbReference>
<dbReference type="RefSeq" id="WP_144543556.1">
    <property type="nucleotide sequence ID" value="NZ_CBCSDC010000061.1"/>
</dbReference>
<dbReference type="InterPro" id="IPR003661">
    <property type="entry name" value="HisK_dim/P_dom"/>
</dbReference>
<evidence type="ECO:0000256" key="2">
    <source>
        <dbReference type="ARBA" id="ARBA00004651"/>
    </source>
</evidence>
<gene>
    <name evidence="17" type="ORF">IQ19_03502</name>
</gene>
<dbReference type="InterPro" id="IPR000014">
    <property type="entry name" value="PAS"/>
</dbReference>
<evidence type="ECO:0000256" key="7">
    <source>
        <dbReference type="ARBA" id="ARBA00022741"/>
    </source>
</evidence>
<sequence length="591" mass="67306">MTRFRTRLLFALLTLIFAVLIGVGLLLGQLFKSYYLKAFDERLKKETEMISSYVVDNGGIISLSNDKVNEFSDILDVRVTASDNQGRILFDSSNKSATTQSRHQEIIFEILKKEADDQTGWEVAGGYNLHYYWQPLFTNGEQEGYIFLSTKMTETQKAYQQIWWILTISLGLSLFVIIMLGTRITARYTKPIESATKVAIELAKGNYRARTYEDQADETGMLSTSINVLARNLQEMVKSQEMQQDRLGALIENMGSSLILIDSRGYINLINRPYKEVFNVNPSEYLYKLYYEVIEHKGITDIIEEIFMTEQKVKRQLVIPVNIERRYFEVYGVPIIGTNDEWKGILLVFHDITELKKLEQMRKDFVANVSHELKTPITSIKGFSETLLDGAMEDKQALNDFLNIILKESDRLQSLIQDLLDLSKIEQQGFSLSIQPMDLTVVLDEVLAITKGKAAEKDIVFEYKREKKPICIEGDVHRLKQVFINIISNAISYTPNQGIIYISLHETGSAVLTEITDTGIGIEAKEIPRIFERFYRVDKARSRNSGGTGLGLAIVKHLVEAHKGSIKVKSQVGKGTSFTIELPKKFNESMK</sequence>
<feature type="domain" description="HAMP" evidence="16">
    <location>
        <begin position="186"/>
        <end position="238"/>
    </location>
</feature>
<dbReference type="SMART" id="SM00387">
    <property type="entry name" value="HATPase_c"/>
    <property type="match status" value="1"/>
</dbReference>
<proteinExistence type="predicted"/>
<dbReference type="InterPro" id="IPR003594">
    <property type="entry name" value="HATPase_dom"/>
</dbReference>
<dbReference type="PANTHER" id="PTHR45453">
    <property type="entry name" value="PHOSPHATE REGULON SENSOR PROTEIN PHOR"/>
    <property type="match status" value="1"/>
</dbReference>
<evidence type="ECO:0000256" key="11">
    <source>
        <dbReference type="ARBA" id="ARBA00023136"/>
    </source>
</evidence>
<dbReference type="EC" id="2.7.13.3" evidence="3"/>
<keyword evidence="10" id="KW-0902">Two-component regulatory system</keyword>
<keyword evidence="18" id="KW-1185">Reference proteome</keyword>
<evidence type="ECO:0000256" key="4">
    <source>
        <dbReference type="ARBA" id="ARBA00022475"/>
    </source>
</evidence>
<dbReference type="GO" id="GO:0000155">
    <property type="term" value="F:phosphorelay sensor kinase activity"/>
    <property type="evidence" value="ECO:0007669"/>
    <property type="project" value="InterPro"/>
</dbReference>
<dbReference type="PROSITE" id="PS50113">
    <property type="entry name" value="PAC"/>
    <property type="match status" value="1"/>
</dbReference>
<dbReference type="GO" id="GO:0005524">
    <property type="term" value="F:ATP binding"/>
    <property type="evidence" value="ECO:0007669"/>
    <property type="project" value="UniProtKB-KW"/>
</dbReference>
<feature type="domain" description="Histidine kinase" evidence="13">
    <location>
        <begin position="368"/>
        <end position="586"/>
    </location>
</feature>
<dbReference type="SMART" id="SM00388">
    <property type="entry name" value="HisKA"/>
    <property type="match status" value="1"/>
</dbReference>
<dbReference type="SUPFAM" id="SSF55874">
    <property type="entry name" value="ATPase domain of HSP90 chaperone/DNA topoisomerase II/histidine kinase"/>
    <property type="match status" value="1"/>
</dbReference>
<evidence type="ECO:0000256" key="5">
    <source>
        <dbReference type="ARBA" id="ARBA00022553"/>
    </source>
</evidence>
<dbReference type="PRINTS" id="PR00344">
    <property type="entry name" value="BCTRLSENSOR"/>
</dbReference>
<comment type="catalytic activity">
    <reaction evidence="1">
        <text>ATP + protein L-histidine = ADP + protein N-phospho-L-histidine.</text>
        <dbReference type="EC" id="2.7.13.3"/>
    </reaction>
</comment>
<dbReference type="Gene3D" id="3.30.450.20">
    <property type="entry name" value="PAS domain"/>
    <property type="match status" value="2"/>
</dbReference>
<evidence type="ECO:0000313" key="17">
    <source>
        <dbReference type="EMBL" id="TWH84910.1"/>
    </source>
</evidence>
<evidence type="ECO:0000256" key="9">
    <source>
        <dbReference type="ARBA" id="ARBA00022840"/>
    </source>
</evidence>
<dbReference type="SMART" id="SM00304">
    <property type="entry name" value="HAMP"/>
    <property type="match status" value="1"/>
</dbReference>
<keyword evidence="8 17" id="KW-0418">Kinase</keyword>
<keyword evidence="9" id="KW-0067">ATP-binding</keyword>
<evidence type="ECO:0000256" key="3">
    <source>
        <dbReference type="ARBA" id="ARBA00012438"/>
    </source>
</evidence>
<dbReference type="InterPro" id="IPR004358">
    <property type="entry name" value="Sig_transdc_His_kin-like_C"/>
</dbReference>
<dbReference type="GO" id="GO:0006355">
    <property type="term" value="P:regulation of DNA-templated transcription"/>
    <property type="evidence" value="ECO:0007669"/>
    <property type="project" value="InterPro"/>
</dbReference>
<dbReference type="InterPro" id="IPR000700">
    <property type="entry name" value="PAS-assoc_C"/>
</dbReference>
<dbReference type="PROSITE" id="PS50109">
    <property type="entry name" value="HIS_KIN"/>
    <property type="match status" value="1"/>
</dbReference>
<comment type="subcellular location">
    <subcellularLocation>
        <location evidence="2">Cell membrane</location>
        <topology evidence="2">Multi-pass membrane protein</topology>
    </subcellularLocation>
</comment>
<dbReference type="Gene3D" id="3.30.565.10">
    <property type="entry name" value="Histidine kinase-like ATPase, C-terminal domain"/>
    <property type="match status" value="1"/>
</dbReference>
<keyword evidence="7" id="KW-0547">Nucleotide-binding</keyword>
<keyword evidence="5" id="KW-0597">Phosphoprotein</keyword>
<dbReference type="PROSITE" id="PS50112">
    <property type="entry name" value="PAS"/>
    <property type="match status" value="1"/>
</dbReference>
<dbReference type="Gene3D" id="6.10.340.10">
    <property type="match status" value="1"/>
</dbReference>
<evidence type="ECO:0000256" key="12">
    <source>
        <dbReference type="SAM" id="Phobius"/>
    </source>
</evidence>
<dbReference type="Pfam" id="PF00512">
    <property type="entry name" value="HisKA"/>
    <property type="match status" value="1"/>
</dbReference>
<dbReference type="Pfam" id="PF02518">
    <property type="entry name" value="HATPase_c"/>
    <property type="match status" value="1"/>
</dbReference>
<dbReference type="InterPro" id="IPR003660">
    <property type="entry name" value="HAMP_dom"/>
</dbReference>
<dbReference type="PANTHER" id="PTHR45453:SF1">
    <property type="entry name" value="PHOSPHATE REGULON SENSOR PROTEIN PHOR"/>
    <property type="match status" value="1"/>
</dbReference>
<dbReference type="AlphaFoldDB" id="A0A562JP17"/>
<dbReference type="PROSITE" id="PS50885">
    <property type="entry name" value="HAMP"/>
    <property type="match status" value="1"/>
</dbReference>
<evidence type="ECO:0000256" key="10">
    <source>
        <dbReference type="ARBA" id="ARBA00023012"/>
    </source>
</evidence>
<dbReference type="Pfam" id="PF16736">
    <property type="entry name" value="sCache_like"/>
    <property type="match status" value="1"/>
</dbReference>
<dbReference type="GO" id="GO:0016036">
    <property type="term" value="P:cellular response to phosphate starvation"/>
    <property type="evidence" value="ECO:0007669"/>
    <property type="project" value="TreeGrafter"/>
</dbReference>
<dbReference type="CDD" id="cd00082">
    <property type="entry name" value="HisKA"/>
    <property type="match status" value="1"/>
</dbReference>
<dbReference type="EMBL" id="VLKI01000010">
    <property type="protein sequence ID" value="TWH84910.1"/>
    <property type="molecule type" value="Genomic_DNA"/>
</dbReference>
<evidence type="ECO:0000313" key="18">
    <source>
        <dbReference type="Proteomes" id="UP000318667"/>
    </source>
</evidence>
<organism evidence="17 18">
    <name type="scientific">Cytobacillus oceanisediminis</name>
    <dbReference type="NCBI Taxonomy" id="665099"/>
    <lineage>
        <taxon>Bacteria</taxon>
        <taxon>Bacillati</taxon>
        <taxon>Bacillota</taxon>
        <taxon>Bacilli</taxon>
        <taxon>Bacillales</taxon>
        <taxon>Bacillaceae</taxon>
        <taxon>Cytobacillus</taxon>
    </lineage>
</organism>
<dbReference type="InterPro" id="IPR035965">
    <property type="entry name" value="PAS-like_dom_sf"/>
</dbReference>
<dbReference type="SUPFAM" id="SSF55785">
    <property type="entry name" value="PYP-like sensor domain (PAS domain)"/>
    <property type="match status" value="1"/>
</dbReference>
<evidence type="ECO:0000256" key="1">
    <source>
        <dbReference type="ARBA" id="ARBA00000085"/>
    </source>
</evidence>
<dbReference type="SUPFAM" id="SSF158472">
    <property type="entry name" value="HAMP domain-like"/>
    <property type="match status" value="1"/>
</dbReference>
<dbReference type="InterPro" id="IPR005467">
    <property type="entry name" value="His_kinase_dom"/>
</dbReference>
<evidence type="ECO:0000256" key="8">
    <source>
        <dbReference type="ARBA" id="ARBA00022777"/>
    </source>
</evidence>
<dbReference type="InterPro" id="IPR036097">
    <property type="entry name" value="HisK_dim/P_sf"/>
</dbReference>
<evidence type="ECO:0000259" key="14">
    <source>
        <dbReference type="PROSITE" id="PS50112"/>
    </source>
</evidence>
<keyword evidence="11 12" id="KW-0472">Membrane</keyword>
<evidence type="ECO:0000259" key="16">
    <source>
        <dbReference type="PROSITE" id="PS50885"/>
    </source>
</evidence>
<dbReference type="Proteomes" id="UP000318667">
    <property type="component" value="Unassembled WGS sequence"/>
</dbReference>
<dbReference type="Pfam" id="PF00989">
    <property type="entry name" value="PAS"/>
    <property type="match status" value="1"/>
</dbReference>
<keyword evidence="12" id="KW-1133">Transmembrane helix</keyword>
<evidence type="ECO:0000259" key="15">
    <source>
        <dbReference type="PROSITE" id="PS50113"/>
    </source>
</evidence>
<dbReference type="NCBIfam" id="TIGR00229">
    <property type="entry name" value="sensory_box"/>
    <property type="match status" value="1"/>
</dbReference>
<dbReference type="SMART" id="SM00091">
    <property type="entry name" value="PAS"/>
    <property type="match status" value="1"/>
</dbReference>
<keyword evidence="12" id="KW-0812">Transmembrane</keyword>
<dbReference type="GO" id="GO:0005886">
    <property type="term" value="C:plasma membrane"/>
    <property type="evidence" value="ECO:0007669"/>
    <property type="project" value="UniProtKB-SubCell"/>
</dbReference>
<dbReference type="InterPro" id="IPR050351">
    <property type="entry name" value="BphY/WalK/GraS-like"/>
</dbReference>
<dbReference type="CDD" id="cd00130">
    <property type="entry name" value="PAS"/>
    <property type="match status" value="1"/>
</dbReference>
<dbReference type="InterPro" id="IPR036890">
    <property type="entry name" value="HATPase_C_sf"/>
</dbReference>
<evidence type="ECO:0000259" key="13">
    <source>
        <dbReference type="PROSITE" id="PS50109"/>
    </source>
</evidence>
<accession>A0A562JP17</accession>
<reference evidence="17 18" key="1">
    <citation type="journal article" date="2015" name="Stand. Genomic Sci.">
        <title>Genomic Encyclopedia of Bacterial and Archaeal Type Strains, Phase III: the genomes of soil and plant-associated and newly described type strains.</title>
        <authorList>
            <person name="Whitman W.B."/>
            <person name="Woyke T."/>
            <person name="Klenk H.P."/>
            <person name="Zhou Y."/>
            <person name="Lilburn T.G."/>
            <person name="Beck B.J."/>
            <person name="De Vos P."/>
            <person name="Vandamme P."/>
            <person name="Eisen J.A."/>
            <person name="Garrity G."/>
            <person name="Hugenholtz P."/>
            <person name="Kyrpides N.C."/>
        </authorList>
    </citation>
    <scope>NUCLEOTIDE SEQUENCE [LARGE SCALE GENOMIC DNA]</scope>
    <source>
        <strain evidence="17 18">CGMCC 1.10115</strain>
    </source>
</reference>
<dbReference type="OrthoDB" id="9813151at2"/>
<dbReference type="InterPro" id="IPR031967">
    <property type="entry name" value="PhoR_single_Cache-like_dom"/>
</dbReference>
<dbReference type="SUPFAM" id="SSF47384">
    <property type="entry name" value="Homodimeric domain of signal transducing histidine kinase"/>
    <property type="match status" value="1"/>
</dbReference>
<dbReference type="FunFam" id="3.30.450.20:FF:000071">
    <property type="entry name" value="PAS domain-containing sensor histidine kinase"/>
    <property type="match status" value="1"/>
</dbReference>
<feature type="domain" description="PAS" evidence="14">
    <location>
        <begin position="243"/>
        <end position="316"/>
    </location>
</feature>